<dbReference type="RefSeq" id="WP_377945698.1">
    <property type="nucleotide sequence ID" value="NZ_JBHUCX010000099.1"/>
</dbReference>
<dbReference type="Proteomes" id="UP001597079">
    <property type="component" value="Unassembled WGS sequence"/>
</dbReference>
<gene>
    <name evidence="1" type="ORF">ACFSB2_24275</name>
</gene>
<keyword evidence="2" id="KW-1185">Reference proteome</keyword>
<proteinExistence type="predicted"/>
<sequence length="167" mass="18541">MTNKLRKSLFYIIGSLLICSFAVNLVQLRRTQSNDNNTLDAVMVNFAAPIDTATEGFKLKTPLETRMGKISLVSQSVGALRSGITTLDGMGIPHQYSYDILMTNQSAIGALEGGYPPMVKKELVQWLNTEGTLLRKYELQRKLPNVTLLRQTFKAIYNAIPLSKSSL</sequence>
<dbReference type="EMBL" id="JBHUCX010000099">
    <property type="protein sequence ID" value="MFD1677784.1"/>
    <property type="molecule type" value="Genomic_DNA"/>
</dbReference>
<comment type="caution">
    <text evidence="1">The sequence shown here is derived from an EMBL/GenBank/DDBJ whole genome shotgun (WGS) entry which is preliminary data.</text>
</comment>
<evidence type="ECO:0000313" key="1">
    <source>
        <dbReference type="EMBL" id="MFD1677784.1"/>
    </source>
</evidence>
<accession>A0ABW4JPI4</accession>
<name>A0ABW4JPI4_9BACL</name>
<protein>
    <submittedName>
        <fullName evidence="1">Uncharacterized protein</fullName>
    </submittedName>
</protein>
<reference evidence="2" key="1">
    <citation type="journal article" date="2019" name="Int. J. Syst. Evol. Microbiol.">
        <title>The Global Catalogue of Microorganisms (GCM) 10K type strain sequencing project: providing services to taxonomists for standard genome sequencing and annotation.</title>
        <authorList>
            <consortium name="The Broad Institute Genomics Platform"/>
            <consortium name="The Broad Institute Genome Sequencing Center for Infectious Disease"/>
            <person name="Wu L."/>
            <person name="Ma J."/>
        </authorList>
    </citation>
    <scope>NUCLEOTIDE SEQUENCE [LARGE SCALE GENOMIC DNA]</scope>
    <source>
        <strain evidence="2">CGMCC 1.12286</strain>
    </source>
</reference>
<evidence type="ECO:0000313" key="2">
    <source>
        <dbReference type="Proteomes" id="UP001597079"/>
    </source>
</evidence>
<organism evidence="1 2">
    <name type="scientific">Alicyclobacillus fodiniaquatilis</name>
    <dbReference type="NCBI Taxonomy" id="1661150"/>
    <lineage>
        <taxon>Bacteria</taxon>
        <taxon>Bacillati</taxon>
        <taxon>Bacillota</taxon>
        <taxon>Bacilli</taxon>
        <taxon>Bacillales</taxon>
        <taxon>Alicyclobacillaceae</taxon>
        <taxon>Alicyclobacillus</taxon>
    </lineage>
</organism>